<dbReference type="InterPro" id="IPR036291">
    <property type="entry name" value="NAD(P)-bd_dom_sf"/>
</dbReference>
<dbReference type="Pfam" id="PF13460">
    <property type="entry name" value="NAD_binding_10"/>
    <property type="match status" value="1"/>
</dbReference>
<dbReference type="InterPro" id="IPR016040">
    <property type="entry name" value="NAD(P)-bd_dom"/>
</dbReference>
<accession>A0ABW4LA37</accession>
<organism evidence="2 3">
    <name type="scientific">Amnibacterium endophyticum</name>
    <dbReference type="NCBI Taxonomy" id="2109337"/>
    <lineage>
        <taxon>Bacteria</taxon>
        <taxon>Bacillati</taxon>
        <taxon>Actinomycetota</taxon>
        <taxon>Actinomycetes</taxon>
        <taxon>Micrococcales</taxon>
        <taxon>Microbacteriaceae</taxon>
        <taxon>Amnibacterium</taxon>
    </lineage>
</organism>
<evidence type="ECO:0000313" key="2">
    <source>
        <dbReference type="EMBL" id="MFD1720345.1"/>
    </source>
</evidence>
<comment type="caution">
    <text evidence="2">The sequence shown here is derived from an EMBL/GenBank/DDBJ whole genome shotgun (WGS) entry which is preliminary data.</text>
</comment>
<evidence type="ECO:0000259" key="1">
    <source>
        <dbReference type="Pfam" id="PF13460"/>
    </source>
</evidence>
<gene>
    <name evidence="2" type="ORF">ACFSBI_02185</name>
</gene>
<dbReference type="Proteomes" id="UP001597347">
    <property type="component" value="Unassembled WGS sequence"/>
</dbReference>
<feature type="domain" description="NAD(P)-binding" evidence="1">
    <location>
        <begin position="15"/>
        <end position="205"/>
    </location>
</feature>
<dbReference type="PANTHER" id="PTHR15020">
    <property type="entry name" value="FLAVIN REDUCTASE-RELATED"/>
    <property type="match status" value="1"/>
</dbReference>
<reference evidence="3" key="1">
    <citation type="journal article" date="2019" name="Int. J. Syst. Evol. Microbiol.">
        <title>The Global Catalogue of Microorganisms (GCM) 10K type strain sequencing project: providing services to taxonomists for standard genome sequencing and annotation.</title>
        <authorList>
            <consortium name="The Broad Institute Genomics Platform"/>
            <consortium name="The Broad Institute Genome Sequencing Center for Infectious Disease"/>
            <person name="Wu L."/>
            <person name="Ma J."/>
        </authorList>
    </citation>
    <scope>NUCLEOTIDE SEQUENCE [LARGE SCALE GENOMIC DNA]</scope>
    <source>
        <strain evidence="3">CGMCC 1.12471</strain>
    </source>
</reference>
<evidence type="ECO:0000313" key="3">
    <source>
        <dbReference type="Proteomes" id="UP001597347"/>
    </source>
</evidence>
<name>A0ABW4LA37_9MICO</name>
<dbReference type="PANTHER" id="PTHR15020:SF50">
    <property type="entry name" value="UPF0659 PROTEIN YMR090W"/>
    <property type="match status" value="1"/>
</dbReference>
<dbReference type="SUPFAM" id="SSF51735">
    <property type="entry name" value="NAD(P)-binding Rossmann-fold domains"/>
    <property type="match status" value="1"/>
</dbReference>
<keyword evidence="3" id="KW-1185">Reference proteome</keyword>
<dbReference type="EMBL" id="JBHUEA010000002">
    <property type="protein sequence ID" value="MFD1720345.1"/>
    <property type="molecule type" value="Genomic_DNA"/>
</dbReference>
<protein>
    <submittedName>
        <fullName evidence="2">NAD(P)-dependent oxidoreductase</fullName>
    </submittedName>
</protein>
<proteinExistence type="predicted"/>
<dbReference type="RefSeq" id="WP_377931568.1">
    <property type="nucleotide sequence ID" value="NZ_JBHUEA010000002.1"/>
</dbReference>
<dbReference type="Gene3D" id="3.40.50.720">
    <property type="entry name" value="NAD(P)-binding Rossmann-like Domain"/>
    <property type="match status" value="1"/>
</dbReference>
<sequence>MTDDTGSIRRILVLGANGPSGRRVVQRALDRGLGVVALTRHPEAFPIRHDRLEVVGGDATDPATMDAAVSKADAVVSTIGVAYTWSPVDVYSAAARHALATMRRHGLRRIVVVTSMGAPKKVEEGGRFRRVMGQVFRSTFTRTLYDDMLRMEDMVSTSGLDWTIVRPPGLADEDGRGYAIQESFLDSPAMARGDLAACLLDLLDREDWYERTAYVATPGMRLELIPTIRKEMLKR</sequence>